<reference evidence="1 2" key="1">
    <citation type="journal article" date="2019" name="Int. J. Syst. Evol. Microbiol.">
        <title>The Global Catalogue of Microorganisms (GCM) 10K type strain sequencing project: providing services to taxonomists for standard genome sequencing and annotation.</title>
        <authorList>
            <consortium name="The Broad Institute Genomics Platform"/>
            <consortium name="The Broad Institute Genome Sequencing Center for Infectious Disease"/>
            <person name="Wu L."/>
            <person name="Ma J."/>
        </authorList>
    </citation>
    <scope>NUCLEOTIDE SEQUENCE [LARGE SCALE GENOMIC DNA]</scope>
    <source>
        <strain evidence="1 2">JCM 13004</strain>
    </source>
</reference>
<comment type="caution">
    <text evidence="1">The sequence shown here is derived from an EMBL/GenBank/DDBJ whole genome shotgun (WGS) entry which is preliminary data.</text>
</comment>
<dbReference type="EMBL" id="BAAALF010000091">
    <property type="protein sequence ID" value="GAA1250535.1"/>
    <property type="molecule type" value="Genomic_DNA"/>
</dbReference>
<protein>
    <submittedName>
        <fullName evidence="1">Uncharacterized protein</fullName>
    </submittedName>
</protein>
<proteinExistence type="predicted"/>
<dbReference type="RefSeq" id="WP_344443862.1">
    <property type="nucleotide sequence ID" value="NZ_BAAALF010000091.1"/>
</dbReference>
<dbReference type="Gene3D" id="3.40.50.150">
    <property type="entry name" value="Vaccinia Virus protein VP39"/>
    <property type="match status" value="1"/>
</dbReference>
<gene>
    <name evidence="1" type="ORF">GCM10009665_46530</name>
</gene>
<dbReference type="SUPFAM" id="SSF53335">
    <property type="entry name" value="S-adenosyl-L-methionine-dependent methyltransferases"/>
    <property type="match status" value="1"/>
</dbReference>
<dbReference type="InterPro" id="IPR029063">
    <property type="entry name" value="SAM-dependent_MTases_sf"/>
</dbReference>
<organism evidence="1 2">
    <name type="scientific">Kitasatospora nipponensis</name>
    <dbReference type="NCBI Taxonomy" id="258049"/>
    <lineage>
        <taxon>Bacteria</taxon>
        <taxon>Bacillati</taxon>
        <taxon>Actinomycetota</taxon>
        <taxon>Actinomycetes</taxon>
        <taxon>Kitasatosporales</taxon>
        <taxon>Streptomycetaceae</taxon>
        <taxon>Kitasatospora</taxon>
    </lineage>
</organism>
<name>A0ABN1WNY6_9ACTN</name>
<sequence length="252" mass="26509">MNQPTRTTPKSPRTNPSGVPLSVWLTEPLAGCCPLCGNPIGAACANRLPLGLARQIIEAFTAPGDLVYVPEAGNATCLIAAVTTGRRVLGYARTHHDADLAYATLHHQAAQVASLALLRRGHPGAHSITADHHHGSARLAIAAPHAFTTHAELAALTDACAQALKPDGVLVMTARQSTGQDTAAYLVAHARASGLVYLQHIVAAEATAADGHLTPAVAPRVRHRQHCVCHHTQPVPGRHNVIHNDLFAFTKP</sequence>
<keyword evidence="2" id="KW-1185">Reference proteome</keyword>
<evidence type="ECO:0000313" key="1">
    <source>
        <dbReference type="EMBL" id="GAA1250535.1"/>
    </source>
</evidence>
<evidence type="ECO:0000313" key="2">
    <source>
        <dbReference type="Proteomes" id="UP001500037"/>
    </source>
</evidence>
<accession>A0ABN1WNY6</accession>
<dbReference type="Proteomes" id="UP001500037">
    <property type="component" value="Unassembled WGS sequence"/>
</dbReference>